<sequence>MGVRCIKVSAVYFAIAVILGLYMSIVHDYALSSVHAHLALLGWTSFALAGIIYHLFPRAGENKLAYVHFWVHNIGLPVMLISLFLVILGQELFLSFLPLGAILVVSSTLLFTYNVIKNVRSRF</sequence>
<feature type="transmembrane region" description="Helical" evidence="1">
    <location>
        <begin position="68"/>
        <end position="87"/>
    </location>
</feature>
<reference evidence="2 3" key="1">
    <citation type="submission" date="2017-10" db="EMBL/GenBank/DDBJ databases">
        <title>Bacillus sp. nov., a halophilic bacterium isolated from a Yangshapao Lake.</title>
        <authorList>
            <person name="Wang H."/>
        </authorList>
    </citation>
    <scope>NUCLEOTIDE SEQUENCE [LARGE SCALE GENOMIC DNA]</scope>
    <source>
        <strain evidence="2 3">YSP-3</strain>
    </source>
</reference>
<dbReference type="Gene3D" id="1.20.210.10">
    <property type="entry name" value="Cytochrome c oxidase-like, subunit I domain"/>
    <property type="match status" value="1"/>
</dbReference>
<evidence type="ECO:0000313" key="2">
    <source>
        <dbReference type="EMBL" id="PYZ96863.1"/>
    </source>
</evidence>
<gene>
    <name evidence="2" type="ORF">CR205_14390</name>
</gene>
<dbReference type="RefSeq" id="WP_110520803.1">
    <property type="nucleotide sequence ID" value="NZ_PDOF01000002.1"/>
</dbReference>
<feature type="transmembrane region" description="Helical" evidence="1">
    <location>
        <begin position="36"/>
        <end position="56"/>
    </location>
</feature>
<feature type="transmembrane region" description="Helical" evidence="1">
    <location>
        <begin position="12"/>
        <end position="30"/>
    </location>
</feature>
<keyword evidence="1" id="KW-0812">Transmembrane</keyword>
<keyword evidence="3" id="KW-1185">Reference proteome</keyword>
<dbReference type="AlphaFoldDB" id="A0A2W0H4V6"/>
<accession>A0A2W0H4V6</accession>
<feature type="transmembrane region" description="Helical" evidence="1">
    <location>
        <begin position="93"/>
        <end position="116"/>
    </location>
</feature>
<keyword evidence="1" id="KW-1133">Transmembrane helix</keyword>
<comment type="caution">
    <text evidence="2">The sequence shown here is derived from an EMBL/GenBank/DDBJ whole genome shotgun (WGS) entry which is preliminary data.</text>
</comment>
<evidence type="ECO:0000256" key="1">
    <source>
        <dbReference type="SAM" id="Phobius"/>
    </source>
</evidence>
<dbReference type="OrthoDB" id="9808748at2"/>
<keyword evidence="1" id="KW-0472">Membrane</keyword>
<organism evidence="2 3">
    <name type="scientific">Alteribacter lacisalsi</name>
    <dbReference type="NCBI Taxonomy" id="2045244"/>
    <lineage>
        <taxon>Bacteria</taxon>
        <taxon>Bacillati</taxon>
        <taxon>Bacillota</taxon>
        <taxon>Bacilli</taxon>
        <taxon>Bacillales</taxon>
        <taxon>Bacillaceae</taxon>
        <taxon>Alteribacter</taxon>
    </lineage>
</organism>
<dbReference type="InterPro" id="IPR036927">
    <property type="entry name" value="Cyt_c_oxase-like_su1_sf"/>
</dbReference>
<proteinExistence type="predicted"/>
<dbReference type="Proteomes" id="UP000248066">
    <property type="component" value="Unassembled WGS sequence"/>
</dbReference>
<name>A0A2W0H4V6_9BACI</name>
<dbReference type="SUPFAM" id="SSF81442">
    <property type="entry name" value="Cytochrome c oxidase subunit I-like"/>
    <property type="match status" value="1"/>
</dbReference>
<evidence type="ECO:0000313" key="3">
    <source>
        <dbReference type="Proteomes" id="UP000248066"/>
    </source>
</evidence>
<dbReference type="EMBL" id="PDOF01000002">
    <property type="protein sequence ID" value="PYZ96863.1"/>
    <property type="molecule type" value="Genomic_DNA"/>
</dbReference>
<protein>
    <submittedName>
        <fullName evidence="2">Cytochrome-c oxidase</fullName>
    </submittedName>
</protein>